<dbReference type="PROSITE" id="PS50011">
    <property type="entry name" value="PROTEIN_KINASE_DOM"/>
    <property type="match status" value="1"/>
</dbReference>
<evidence type="ECO:0000259" key="6">
    <source>
        <dbReference type="PROSITE" id="PS50011"/>
    </source>
</evidence>
<keyword evidence="8" id="KW-1185">Reference proteome</keyword>
<evidence type="ECO:0000256" key="3">
    <source>
        <dbReference type="ARBA" id="ARBA00022840"/>
    </source>
</evidence>
<dbReference type="Proteomes" id="UP001470230">
    <property type="component" value="Unassembled WGS sequence"/>
</dbReference>
<dbReference type="EMBL" id="JAPFFF010000006">
    <property type="protein sequence ID" value="KAK8887906.1"/>
    <property type="molecule type" value="Genomic_DNA"/>
</dbReference>
<feature type="domain" description="Protein kinase" evidence="6">
    <location>
        <begin position="16"/>
        <end position="272"/>
    </location>
</feature>
<organism evidence="7 8">
    <name type="scientific">Tritrichomonas musculus</name>
    <dbReference type="NCBI Taxonomy" id="1915356"/>
    <lineage>
        <taxon>Eukaryota</taxon>
        <taxon>Metamonada</taxon>
        <taxon>Parabasalia</taxon>
        <taxon>Tritrichomonadida</taxon>
        <taxon>Tritrichomonadidae</taxon>
        <taxon>Tritrichomonas</taxon>
    </lineage>
</organism>
<name>A0ABR2K9X9_9EUKA</name>
<comment type="caution">
    <text evidence="7">The sequence shown here is derived from an EMBL/GenBank/DDBJ whole genome shotgun (WGS) entry which is preliminary data.</text>
</comment>
<dbReference type="PROSITE" id="PS00108">
    <property type="entry name" value="PROTEIN_KINASE_ST"/>
    <property type="match status" value="1"/>
</dbReference>
<proteinExistence type="inferred from homology"/>
<keyword evidence="3 4" id="KW-0067">ATP-binding</keyword>
<keyword evidence="5" id="KW-0808">Transferase</keyword>
<keyword evidence="5" id="KW-0418">Kinase</keyword>
<evidence type="ECO:0000256" key="1">
    <source>
        <dbReference type="ARBA" id="ARBA00012513"/>
    </source>
</evidence>
<feature type="binding site" evidence="4">
    <location>
        <position position="45"/>
    </location>
    <ligand>
        <name>ATP</name>
        <dbReference type="ChEBI" id="CHEBI:30616"/>
    </ligand>
</feature>
<dbReference type="SMART" id="SM00220">
    <property type="entry name" value="S_TKc"/>
    <property type="match status" value="1"/>
</dbReference>
<reference evidence="7 8" key="1">
    <citation type="submission" date="2024-04" db="EMBL/GenBank/DDBJ databases">
        <title>Tritrichomonas musculus Genome.</title>
        <authorList>
            <person name="Alves-Ferreira E."/>
            <person name="Grigg M."/>
            <person name="Lorenzi H."/>
            <person name="Galac M."/>
        </authorList>
    </citation>
    <scope>NUCLEOTIDE SEQUENCE [LARGE SCALE GENOMIC DNA]</scope>
    <source>
        <strain evidence="7 8">EAF2021</strain>
    </source>
</reference>
<sequence>MSHIKELSRGTKIGKYKVDFLIGCGGFGHVYKVIDTSTNQSLALKTEQKDLEKSFLKNEIECLSNLDKPFFPIVRDQGQYKNFYYYVMNIYGLSIHALRQINKLSLDMTLPICYKMFTIIHSLHSLGYIHRDIKPSNFLLQQSKNDPFVLVDFGLALKYLDSKGEVLPIEDRRFAGTKKYASIFSLKHSQLGRRDDLISWIYSTVEVITGTLPWSPCENEEELVAVKERTTPEELCKDVPERIRKIYKYLLTLDEDSCPAYSKIDKYFHKALKENNIDIDAINWQRLYIANADLEAICKSQKGGKAKKDGECNIH</sequence>
<evidence type="ECO:0000256" key="5">
    <source>
        <dbReference type="RuleBase" id="RU000304"/>
    </source>
</evidence>
<evidence type="ECO:0000256" key="2">
    <source>
        <dbReference type="ARBA" id="ARBA00022741"/>
    </source>
</evidence>
<keyword evidence="2 4" id="KW-0547">Nucleotide-binding</keyword>
<keyword evidence="5" id="KW-0723">Serine/threonine-protein kinase</keyword>
<evidence type="ECO:0000313" key="8">
    <source>
        <dbReference type="Proteomes" id="UP001470230"/>
    </source>
</evidence>
<comment type="similarity">
    <text evidence="5">Belongs to the protein kinase superfamily.</text>
</comment>
<dbReference type="InterPro" id="IPR008271">
    <property type="entry name" value="Ser/Thr_kinase_AS"/>
</dbReference>
<dbReference type="SUPFAM" id="SSF56112">
    <property type="entry name" value="Protein kinase-like (PK-like)"/>
    <property type="match status" value="1"/>
</dbReference>
<accession>A0ABR2K9X9</accession>
<evidence type="ECO:0000313" key="7">
    <source>
        <dbReference type="EMBL" id="KAK8887906.1"/>
    </source>
</evidence>
<protein>
    <recommendedName>
        <fullName evidence="1">non-specific serine/threonine protein kinase</fullName>
        <ecNumber evidence="1">2.7.11.1</ecNumber>
    </recommendedName>
</protein>
<dbReference type="PROSITE" id="PS00107">
    <property type="entry name" value="PROTEIN_KINASE_ATP"/>
    <property type="match status" value="1"/>
</dbReference>
<dbReference type="EC" id="2.7.11.1" evidence="1"/>
<dbReference type="PANTHER" id="PTHR11909">
    <property type="entry name" value="CASEIN KINASE-RELATED"/>
    <property type="match status" value="1"/>
</dbReference>
<gene>
    <name evidence="7" type="ORF">M9Y10_038965</name>
</gene>
<dbReference type="Pfam" id="PF00069">
    <property type="entry name" value="Pkinase"/>
    <property type="match status" value="1"/>
</dbReference>
<dbReference type="InterPro" id="IPR017441">
    <property type="entry name" value="Protein_kinase_ATP_BS"/>
</dbReference>
<evidence type="ECO:0000256" key="4">
    <source>
        <dbReference type="PROSITE-ProRule" id="PRU10141"/>
    </source>
</evidence>
<dbReference type="Gene3D" id="1.10.510.10">
    <property type="entry name" value="Transferase(Phosphotransferase) domain 1"/>
    <property type="match status" value="1"/>
</dbReference>
<dbReference type="InterPro" id="IPR000719">
    <property type="entry name" value="Prot_kinase_dom"/>
</dbReference>
<dbReference type="InterPro" id="IPR011009">
    <property type="entry name" value="Kinase-like_dom_sf"/>
</dbReference>
<dbReference type="InterPro" id="IPR050235">
    <property type="entry name" value="CK1_Ser-Thr_kinase"/>
</dbReference>